<sequence length="180" mass="21018">MQASDSIKIIPMQQKHIVDINKTNEPFTVFGRLVPCLHHDIWSYEEELFDTPHDIQFPDDHLNWESYINQEDKVIFMAYLGKACIGQIRLVKQWNKYAYIENIAVCQSHRKSGVGRQLFNKAEEWAKKKQLLGLSLEAQDDNLAACRFYIKNGMVLGGVDTMTHAFNKNIDKALYWYKTF</sequence>
<dbReference type="Proteomes" id="UP000656813">
    <property type="component" value="Unassembled WGS sequence"/>
</dbReference>
<evidence type="ECO:0000259" key="3">
    <source>
        <dbReference type="PROSITE" id="PS51186"/>
    </source>
</evidence>
<dbReference type="RefSeq" id="WP_188498034.1">
    <property type="nucleotide sequence ID" value="NZ_BMFV01000023.1"/>
</dbReference>
<evidence type="ECO:0000256" key="2">
    <source>
        <dbReference type="ARBA" id="ARBA00023315"/>
    </source>
</evidence>
<evidence type="ECO:0000256" key="1">
    <source>
        <dbReference type="ARBA" id="ARBA00022679"/>
    </source>
</evidence>
<keyword evidence="5" id="KW-1185">Reference proteome</keyword>
<dbReference type="EMBL" id="BMFV01000023">
    <property type="protein sequence ID" value="GGH84686.1"/>
    <property type="molecule type" value="Genomic_DNA"/>
</dbReference>
<evidence type="ECO:0000313" key="5">
    <source>
        <dbReference type="Proteomes" id="UP000656813"/>
    </source>
</evidence>
<dbReference type="PROSITE" id="PS51186">
    <property type="entry name" value="GNAT"/>
    <property type="match status" value="1"/>
</dbReference>
<dbReference type="SUPFAM" id="SSF55729">
    <property type="entry name" value="Acyl-CoA N-acyltransferases (Nat)"/>
    <property type="match status" value="1"/>
</dbReference>
<dbReference type="InterPro" id="IPR050680">
    <property type="entry name" value="YpeA/RimI_acetyltransf"/>
</dbReference>
<comment type="caution">
    <text evidence="4">The sequence shown here is derived from an EMBL/GenBank/DDBJ whole genome shotgun (WGS) entry which is preliminary data.</text>
</comment>
<evidence type="ECO:0000313" key="4">
    <source>
        <dbReference type="EMBL" id="GGH84686.1"/>
    </source>
</evidence>
<protein>
    <recommendedName>
        <fullName evidence="3">N-acetyltransferase domain-containing protein</fullName>
    </recommendedName>
</protein>
<dbReference type="InterPro" id="IPR000182">
    <property type="entry name" value="GNAT_dom"/>
</dbReference>
<feature type="domain" description="N-acetyltransferase" evidence="3">
    <location>
        <begin position="28"/>
        <end position="180"/>
    </location>
</feature>
<dbReference type="GO" id="GO:0016747">
    <property type="term" value="F:acyltransferase activity, transferring groups other than amino-acyl groups"/>
    <property type="evidence" value="ECO:0007669"/>
    <property type="project" value="InterPro"/>
</dbReference>
<accession>A0A8J2ZXM7</accession>
<dbReference type="AlphaFoldDB" id="A0A8J2ZXM7"/>
<dbReference type="PANTHER" id="PTHR43420">
    <property type="entry name" value="ACETYLTRANSFERASE"/>
    <property type="match status" value="1"/>
</dbReference>
<reference evidence="4" key="1">
    <citation type="journal article" date="2014" name="Int. J. Syst. Evol. Microbiol.">
        <title>Complete genome sequence of Corynebacterium casei LMG S-19264T (=DSM 44701T), isolated from a smear-ripened cheese.</title>
        <authorList>
            <consortium name="US DOE Joint Genome Institute (JGI-PGF)"/>
            <person name="Walter F."/>
            <person name="Albersmeier A."/>
            <person name="Kalinowski J."/>
            <person name="Ruckert C."/>
        </authorList>
    </citation>
    <scope>NUCLEOTIDE SEQUENCE</scope>
    <source>
        <strain evidence="4">CGMCC 1.12777</strain>
    </source>
</reference>
<dbReference type="InterPro" id="IPR016181">
    <property type="entry name" value="Acyl_CoA_acyltransferase"/>
</dbReference>
<name>A0A8J2ZXM7_9BACL</name>
<dbReference type="Pfam" id="PF00583">
    <property type="entry name" value="Acetyltransf_1"/>
    <property type="match status" value="1"/>
</dbReference>
<keyword evidence="1" id="KW-0808">Transferase</keyword>
<dbReference type="CDD" id="cd04301">
    <property type="entry name" value="NAT_SF"/>
    <property type="match status" value="1"/>
</dbReference>
<dbReference type="PRINTS" id="PR01754">
    <property type="entry name" value="SACTRNSFRASE"/>
</dbReference>
<proteinExistence type="predicted"/>
<dbReference type="InterPro" id="IPR008125">
    <property type="entry name" value="Streptothricin_AcTrfase"/>
</dbReference>
<keyword evidence="2" id="KW-0012">Acyltransferase</keyword>
<reference evidence="4" key="2">
    <citation type="submission" date="2020-09" db="EMBL/GenBank/DDBJ databases">
        <authorList>
            <person name="Sun Q."/>
            <person name="Zhou Y."/>
        </authorList>
    </citation>
    <scope>NUCLEOTIDE SEQUENCE</scope>
    <source>
        <strain evidence="4">CGMCC 1.12777</strain>
    </source>
</reference>
<dbReference type="Gene3D" id="3.40.630.30">
    <property type="match status" value="1"/>
</dbReference>
<gene>
    <name evidence="4" type="primary">yyaR</name>
    <name evidence="4" type="ORF">GCM10007096_28340</name>
</gene>
<organism evidence="4 5">
    <name type="scientific">Pullulanibacillus pueri</name>
    <dbReference type="NCBI Taxonomy" id="1437324"/>
    <lineage>
        <taxon>Bacteria</taxon>
        <taxon>Bacillati</taxon>
        <taxon>Bacillota</taxon>
        <taxon>Bacilli</taxon>
        <taxon>Bacillales</taxon>
        <taxon>Sporolactobacillaceae</taxon>
        <taxon>Pullulanibacillus</taxon>
    </lineage>
</organism>